<organism evidence="1 2">
    <name type="scientific">Komagataella pastoris</name>
    <name type="common">Yeast</name>
    <name type="synonym">Pichia pastoris</name>
    <dbReference type="NCBI Taxonomy" id="4922"/>
    <lineage>
        <taxon>Eukaryota</taxon>
        <taxon>Fungi</taxon>
        <taxon>Dikarya</taxon>
        <taxon>Ascomycota</taxon>
        <taxon>Saccharomycotina</taxon>
        <taxon>Pichiomycetes</taxon>
        <taxon>Pichiales</taxon>
        <taxon>Pichiaceae</taxon>
        <taxon>Komagataella</taxon>
    </lineage>
</organism>
<proteinExistence type="predicted"/>
<accession>A0A1B2JHS4</accession>
<dbReference type="OrthoDB" id="4075523at2759"/>
<reference evidence="1 2" key="1">
    <citation type="submission" date="2016-02" db="EMBL/GenBank/DDBJ databases">
        <title>Comparative genomic and transcriptomic foundation for Pichia pastoris.</title>
        <authorList>
            <person name="Love K.R."/>
            <person name="Shah K.A."/>
            <person name="Whittaker C.A."/>
            <person name="Wu J."/>
            <person name="Bartlett M.C."/>
            <person name="Ma D."/>
            <person name="Leeson R.L."/>
            <person name="Priest M."/>
            <person name="Young S.K."/>
            <person name="Love J.C."/>
        </authorList>
    </citation>
    <scope>NUCLEOTIDE SEQUENCE [LARGE SCALE GENOMIC DNA]</scope>
    <source>
        <strain evidence="1 2">ATCC 28485</strain>
    </source>
</reference>
<sequence>MLYFCPSQIGNVRGPLDPHTTRPKIPDIGVGDVPFSLVMFYQDSIQSDDKETLRTSPLLYQFNDVKKVFDDIKISSKNLFKIYASKDSETFYDIWRINGEVPERSNTFYSQFPRKPSNLDTEHHYEYVHLNHYYIGRWLPDWVLTLLFPMNSGVKLTGKGVPTRHECVKCQSLNGRLTWDKSGNWSCVDGTFVNNGEFFGSYREFLRWRGNHEKEGVYEHQTVPYDSIIRT</sequence>
<dbReference type="Proteomes" id="UP000094565">
    <property type="component" value="Chromosome 4"/>
</dbReference>
<keyword evidence="2" id="KW-1185">Reference proteome</keyword>
<gene>
    <name evidence="1" type="ORF">ATY40_BA7504971</name>
</gene>
<protein>
    <submittedName>
        <fullName evidence="1">BA75_04971T0</fullName>
    </submittedName>
</protein>
<name>A0A1B2JHS4_PICPA</name>
<evidence type="ECO:0000313" key="1">
    <source>
        <dbReference type="EMBL" id="ANZ77576.1"/>
    </source>
</evidence>
<dbReference type="AlphaFoldDB" id="A0A1B2JHS4"/>
<evidence type="ECO:0000313" key="2">
    <source>
        <dbReference type="Proteomes" id="UP000094565"/>
    </source>
</evidence>
<dbReference type="EMBL" id="CP014587">
    <property type="protein sequence ID" value="ANZ77576.1"/>
    <property type="molecule type" value="Genomic_DNA"/>
</dbReference>